<dbReference type="AlphaFoldDB" id="D1ALM6"/>
<dbReference type="EMBL" id="CP001739">
    <property type="protein sequence ID" value="ACZ09369.1"/>
    <property type="molecule type" value="Genomic_DNA"/>
</dbReference>
<dbReference type="RefSeq" id="WP_012861963.1">
    <property type="nucleotide sequence ID" value="NC_013517.1"/>
</dbReference>
<sequence length="49" mass="5522">MRGELYEAADVEKVWSKLIEIFKAKLLGMPSKVAVKLEGETSNVIEEEL</sequence>
<evidence type="ECO:0000313" key="1">
    <source>
        <dbReference type="EMBL" id="ACZ09369.1"/>
    </source>
</evidence>
<dbReference type="Proteomes" id="UP000000845">
    <property type="component" value="Chromosome"/>
</dbReference>
<dbReference type="STRING" id="526218.Sterm_2516"/>
<dbReference type="HOGENOM" id="CLU_3140551_0_0_0"/>
<evidence type="ECO:0000313" key="2">
    <source>
        <dbReference type="Proteomes" id="UP000000845"/>
    </source>
</evidence>
<organism evidence="1 2">
    <name type="scientific">Sebaldella termitidis (strain ATCC 33386 / NCTC 11300)</name>
    <dbReference type="NCBI Taxonomy" id="526218"/>
    <lineage>
        <taxon>Bacteria</taxon>
        <taxon>Fusobacteriati</taxon>
        <taxon>Fusobacteriota</taxon>
        <taxon>Fusobacteriia</taxon>
        <taxon>Fusobacteriales</taxon>
        <taxon>Leptotrichiaceae</taxon>
        <taxon>Sebaldella</taxon>
    </lineage>
</organism>
<accession>D1ALM6</accession>
<name>D1ALM6_SEBTE</name>
<keyword evidence="2" id="KW-1185">Reference proteome</keyword>
<gene>
    <name evidence="1" type="ordered locus">Sterm_2516</name>
</gene>
<reference evidence="1 2" key="2">
    <citation type="journal article" date="2010" name="Stand. Genomic Sci.">
        <title>Complete genome sequence of Sebaldella termitidis type strain (NCTC 11300).</title>
        <authorList>
            <person name="Harmon-Smith M."/>
            <person name="Celia L."/>
            <person name="Chertkov O."/>
            <person name="Lapidus A."/>
            <person name="Copeland A."/>
            <person name="Glavina Del Rio T."/>
            <person name="Nolan M."/>
            <person name="Lucas S."/>
            <person name="Tice H."/>
            <person name="Cheng J.F."/>
            <person name="Han C."/>
            <person name="Detter J.C."/>
            <person name="Bruce D."/>
            <person name="Goodwin L."/>
            <person name="Pitluck S."/>
            <person name="Pati A."/>
            <person name="Liolios K."/>
            <person name="Ivanova N."/>
            <person name="Mavromatis K."/>
            <person name="Mikhailova N."/>
            <person name="Chen A."/>
            <person name="Palaniappan K."/>
            <person name="Land M."/>
            <person name="Hauser L."/>
            <person name="Chang Y.J."/>
            <person name="Jeffries C.D."/>
            <person name="Brettin T."/>
            <person name="Goker M."/>
            <person name="Beck B."/>
            <person name="Bristow J."/>
            <person name="Eisen J.A."/>
            <person name="Markowitz V."/>
            <person name="Hugenholtz P."/>
            <person name="Kyrpides N.C."/>
            <person name="Klenk H.P."/>
            <person name="Chen F."/>
        </authorList>
    </citation>
    <scope>NUCLEOTIDE SEQUENCE [LARGE SCALE GENOMIC DNA]</scope>
    <source>
        <strain evidence="2">ATCC 33386 / NCTC 11300</strain>
    </source>
</reference>
<proteinExistence type="predicted"/>
<protein>
    <submittedName>
        <fullName evidence="1">Uncharacterized protein</fullName>
    </submittedName>
</protein>
<reference evidence="2" key="1">
    <citation type="submission" date="2009-09" db="EMBL/GenBank/DDBJ databases">
        <title>The complete chromosome of Sebaldella termitidis ATCC 33386.</title>
        <authorList>
            <consortium name="US DOE Joint Genome Institute (JGI-PGF)"/>
            <person name="Lucas S."/>
            <person name="Copeland A."/>
            <person name="Lapidus A."/>
            <person name="Glavina del Rio T."/>
            <person name="Dalin E."/>
            <person name="Tice H."/>
            <person name="Bruce D."/>
            <person name="Goodwin L."/>
            <person name="Pitluck S."/>
            <person name="Kyrpides N."/>
            <person name="Mavromatis K."/>
            <person name="Ivanova N."/>
            <person name="Mikhailova N."/>
            <person name="Sims D."/>
            <person name="Meincke L."/>
            <person name="Brettin T."/>
            <person name="Detter J.C."/>
            <person name="Han C."/>
            <person name="Larimer F."/>
            <person name="Land M."/>
            <person name="Hauser L."/>
            <person name="Markowitz V."/>
            <person name="Cheng J.F."/>
            <person name="Hugenholtz P."/>
            <person name="Woyke T."/>
            <person name="Wu D."/>
            <person name="Eisen J.A."/>
        </authorList>
    </citation>
    <scope>NUCLEOTIDE SEQUENCE [LARGE SCALE GENOMIC DNA]</scope>
    <source>
        <strain evidence="2">ATCC 33386 / NCTC 11300</strain>
    </source>
</reference>
<dbReference type="KEGG" id="str:Sterm_2516"/>